<feature type="binding site" evidence="8">
    <location>
        <position position="308"/>
    </location>
    <ligand>
        <name>FAD</name>
        <dbReference type="ChEBI" id="CHEBI:57692"/>
    </ligand>
</feature>
<feature type="binding site" evidence="8">
    <location>
        <begin position="179"/>
        <end position="186"/>
    </location>
    <ligand>
        <name>NAD(+)</name>
        <dbReference type="ChEBI" id="CHEBI:57540"/>
    </ligand>
</feature>
<dbReference type="AlphaFoldDB" id="A0A1H2SZX4"/>
<dbReference type="PROSITE" id="PS00076">
    <property type="entry name" value="PYRIDINE_REDOX_1"/>
    <property type="match status" value="1"/>
</dbReference>
<name>A0A1H2SZX4_9BACI</name>
<organism evidence="13 14">
    <name type="scientific">Marinococcus luteus</name>
    <dbReference type="NCBI Taxonomy" id="1122204"/>
    <lineage>
        <taxon>Bacteria</taxon>
        <taxon>Bacillati</taxon>
        <taxon>Bacillota</taxon>
        <taxon>Bacilli</taxon>
        <taxon>Bacillales</taxon>
        <taxon>Bacillaceae</taxon>
        <taxon>Marinococcus</taxon>
    </lineage>
</organism>
<evidence type="ECO:0000313" key="13">
    <source>
        <dbReference type="EMBL" id="SDW37120.1"/>
    </source>
</evidence>
<protein>
    <submittedName>
        <fullName evidence="13">Pyruvate/2-oxoglutarate dehydrogenase complex, dihydrolipoamide dehydrogenase (E3) component</fullName>
    </submittedName>
</protein>
<evidence type="ECO:0000256" key="10">
    <source>
        <dbReference type="RuleBase" id="RU003691"/>
    </source>
</evidence>
<dbReference type="InterPro" id="IPR001100">
    <property type="entry name" value="Pyr_nuc-diS_OxRdtase"/>
</dbReference>
<dbReference type="GO" id="GO:0050660">
    <property type="term" value="F:flavin adenine dinucleotide binding"/>
    <property type="evidence" value="ECO:0007669"/>
    <property type="project" value="TreeGrafter"/>
</dbReference>
<evidence type="ECO:0000256" key="6">
    <source>
        <dbReference type="ARBA" id="ARBA00023157"/>
    </source>
</evidence>
<evidence type="ECO:0000256" key="7">
    <source>
        <dbReference type="ARBA" id="ARBA00023284"/>
    </source>
</evidence>
<keyword evidence="7 10" id="KW-0676">Redox-active center</keyword>
<feature type="binding site" evidence="8">
    <location>
        <position position="267"/>
    </location>
    <ligand>
        <name>NAD(+)</name>
        <dbReference type="ChEBI" id="CHEBI:57540"/>
    </ligand>
</feature>
<dbReference type="Pfam" id="PF07992">
    <property type="entry name" value="Pyr_redox_2"/>
    <property type="match status" value="1"/>
</dbReference>
<dbReference type="InterPro" id="IPR016156">
    <property type="entry name" value="FAD/NAD-linked_Rdtase_dimer_sf"/>
</dbReference>
<dbReference type="InterPro" id="IPR004099">
    <property type="entry name" value="Pyr_nucl-diS_OxRdtase_dimer"/>
</dbReference>
<dbReference type="InterPro" id="IPR023753">
    <property type="entry name" value="FAD/NAD-binding_dom"/>
</dbReference>
<feature type="binding site" evidence="8">
    <location>
        <position position="117"/>
    </location>
    <ligand>
        <name>FAD</name>
        <dbReference type="ChEBI" id="CHEBI:57692"/>
    </ligand>
</feature>
<keyword evidence="5 10" id="KW-0560">Oxidoreductase</keyword>
<accession>A0A1H2SZX4</accession>
<feature type="disulfide bond" description="Redox-active" evidence="9">
    <location>
        <begin position="44"/>
        <end position="49"/>
    </location>
</feature>
<keyword evidence="4" id="KW-0521">NADP</keyword>
<gene>
    <name evidence="13" type="ORF">SAMN05421781_1174</name>
</gene>
<dbReference type="PRINTS" id="PR00368">
    <property type="entry name" value="FADPNR"/>
</dbReference>
<dbReference type="Proteomes" id="UP000199488">
    <property type="component" value="Unassembled WGS sequence"/>
</dbReference>
<keyword evidence="6" id="KW-1015">Disulfide bond</keyword>
<dbReference type="RefSeq" id="WP_176967666.1">
    <property type="nucleotide sequence ID" value="NZ_FNNC01000002.1"/>
</dbReference>
<evidence type="ECO:0000313" key="14">
    <source>
        <dbReference type="Proteomes" id="UP000199488"/>
    </source>
</evidence>
<dbReference type="Pfam" id="PF02852">
    <property type="entry name" value="Pyr_redox_dim"/>
    <property type="match status" value="1"/>
</dbReference>
<comment type="cofactor">
    <cofactor evidence="8">
        <name>FAD</name>
        <dbReference type="ChEBI" id="CHEBI:57692"/>
    </cofactor>
    <text evidence="8">Binds 1 FAD per subunit.</text>
</comment>
<dbReference type="Gene3D" id="3.50.50.60">
    <property type="entry name" value="FAD/NAD(P)-binding domain"/>
    <property type="match status" value="2"/>
</dbReference>
<dbReference type="GO" id="GO:0003955">
    <property type="term" value="F:NAD(P)H dehydrogenase (quinone) activity"/>
    <property type="evidence" value="ECO:0007669"/>
    <property type="project" value="TreeGrafter"/>
</dbReference>
<dbReference type="PANTHER" id="PTHR43014:SF2">
    <property type="entry name" value="MERCURIC REDUCTASE"/>
    <property type="match status" value="1"/>
</dbReference>
<feature type="binding site" evidence="8">
    <location>
        <position position="53"/>
    </location>
    <ligand>
        <name>FAD</name>
        <dbReference type="ChEBI" id="CHEBI:57692"/>
    </ligand>
</feature>
<evidence type="ECO:0000256" key="9">
    <source>
        <dbReference type="PIRSR" id="PIRSR000350-4"/>
    </source>
</evidence>
<dbReference type="PIRSF" id="PIRSF000350">
    <property type="entry name" value="Mercury_reductase_MerA"/>
    <property type="match status" value="1"/>
</dbReference>
<feature type="domain" description="FAD/NAD(P)-binding" evidence="12">
    <location>
        <begin position="6"/>
        <end position="323"/>
    </location>
</feature>
<dbReference type="EMBL" id="FNNC01000002">
    <property type="protein sequence ID" value="SDW37120.1"/>
    <property type="molecule type" value="Genomic_DNA"/>
</dbReference>
<evidence type="ECO:0000256" key="8">
    <source>
        <dbReference type="PIRSR" id="PIRSR000350-3"/>
    </source>
</evidence>
<keyword evidence="8" id="KW-0520">NAD</keyword>
<feature type="binding site" evidence="8">
    <location>
        <begin position="314"/>
        <end position="317"/>
    </location>
    <ligand>
        <name>FAD</name>
        <dbReference type="ChEBI" id="CHEBI:57692"/>
    </ligand>
</feature>
<dbReference type="GO" id="GO:0016668">
    <property type="term" value="F:oxidoreductase activity, acting on a sulfur group of donors, NAD(P) as acceptor"/>
    <property type="evidence" value="ECO:0007669"/>
    <property type="project" value="InterPro"/>
</dbReference>
<feature type="domain" description="Pyridine nucleotide-disulphide oxidoreductase dimerisation" evidence="11">
    <location>
        <begin position="344"/>
        <end position="451"/>
    </location>
</feature>
<keyword evidence="14" id="KW-1185">Reference proteome</keyword>
<comment type="similarity">
    <text evidence="1 10">Belongs to the class-I pyridine nucleotide-disulfide oxidoreductase family.</text>
</comment>
<reference evidence="13 14" key="1">
    <citation type="submission" date="2016-10" db="EMBL/GenBank/DDBJ databases">
        <authorList>
            <person name="de Groot N.N."/>
        </authorList>
    </citation>
    <scope>NUCLEOTIDE SEQUENCE [LARGE SCALE GENOMIC DNA]</scope>
    <source>
        <strain evidence="13 14">DSM 23126</strain>
    </source>
</reference>
<dbReference type="InterPro" id="IPR012999">
    <property type="entry name" value="Pyr_OxRdtase_I_AS"/>
</dbReference>
<sequence length="477" mass="52658">MPQIDYDLIVLGGGSGGLTVASGAAQFGMKTALVDDRENLGGECLHAGCIPSKAFVTVGREIQNARRAAEEFGLQLDGDADFEQVKKRVQDAVADVQELDDISEFEALGIDVYMRRGEFMDPHHLYLEDGSVIGGKRIVIATGSSPNVPPIENLEFLPYYTNETIFEAEKLPEKLVCVGSGPVGMELAQTLARIGSSVTAVDSNDRIFSKEEKEIAERAQKELEKEIHFIPNSRVVRLEKENGRVYAVTEGKIEQKIEADALLLAAGRVPNTNNIGLEKAGVRVKKDRSIDVSNTMQTSVPHIYAVGDASGGYMFTHAAGMEGQTVVSNAVFGLRRKINYNALPWAYYTEPEIFHLGITEEEAKRLDGVDARIYRIEGKQVDRFLAEGDPVPLVKIITDQKGNIIGAHAVGRHAADWMQQVTAAKTWKKKLRSFSSVVYPYPAHGDIVKKAADEYWREALFNSPVNKVLKKYVAWFR</sequence>
<dbReference type="SUPFAM" id="SSF51905">
    <property type="entry name" value="FAD/NAD(P)-binding domain"/>
    <property type="match status" value="1"/>
</dbReference>
<keyword evidence="2 10" id="KW-0285">Flavoprotein</keyword>
<evidence type="ECO:0000256" key="1">
    <source>
        <dbReference type="ARBA" id="ARBA00007532"/>
    </source>
</evidence>
<dbReference type="SUPFAM" id="SSF55424">
    <property type="entry name" value="FAD/NAD-linked reductases, dimerisation (C-terminal) domain"/>
    <property type="match status" value="1"/>
</dbReference>
<keyword evidence="3 8" id="KW-0274">FAD</keyword>
<dbReference type="PRINTS" id="PR00411">
    <property type="entry name" value="PNDRDTASEI"/>
</dbReference>
<evidence type="ECO:0000259" key="12">
    <source>
        <dbReference type="Pfam" id="PF07992"/>
    </source>
</evidence>
<keyword evidence="8" id="KW-0547">Nucleotide-binding</keyword>
<evidence type="ECO:0000256" key="2">
    <source>
        <dbReference type="ARBA" id="ARBA00022630"/>
    </source>
</evidence>
<feature type="binding site" evidence="8">
    <location>
        <begin position="142"/>
        <end position="144"/>
    </location>
    <ligand>
        <name>FAD</name>
        <dbReference type="ChEBI" id="CHEBI:57692"/>
    </ligand>
</feature>
<evidence type="ECO:0000259" key="11">
    <source>
        <dbReference type="Pfam" id="PF02852"/>
    </source>
</evidence>
<dbReference type="InterPro" id="IPR036188">
    <property type="entry name" value="FAD/NAD-bd_sf"/>
</dbReference>
<evidence type="ECO:0000256" key="5">
    <source>
        <dbReference type="ARBA" id="ARBA00023002"/>
    </source>
</evidence>
<proteinExistence type="inferred from homology"/>
<evidence type="ECO:0000256" key="4">
    <source>
        <dbReference type="ARBA" id="ARBA00022857"/>
    </source>
</evidence>
<keyword evidence="13" id="KW-0670">Pyruvate</keyword>
<evidence type="ECO:0000256" key="3">
    <source>
        <dbReference type="ARBA" id="ARBA00022827"/>
    </source>
</evidence>
<dbReference type="PANTHER" id="PTHR43014">
    <property type="entry name" value="MERCURIC REDUCTASE"/>
    <property type="match status" value="1"/>
</dbReference>
<dbReference type="Gene3D" id="3.30.390.30">
    <property type="match status" value="1"/>
</dbReference>
<dbReference type="STRING" id="1122204.SAMN05421781_1174"/>